<gene>
    <name evidence="1" type="ORF">ACFOFO_26255</name>
</gene>
<comment type="caution">
    <text evidence="1">The sequence shown here is derived from an EMBL/GenBank/DDBJ whole genome shotgun (WGS) entry which is preliminary data.</text>
</comment>
<evidence type="ECO:0000313" key="2">
    <source>
        <dbReference type="Proteomes" id="UP001595530"/>
    </source>
</evidence>
<dbReference type="Proteomes" id="UP001595530">
    <property type="component" value="Unassembled WGS sequence"/>
</dbReference>
<proteinExistence type="predicted"/>
<accession>A0ABV7FCE2</accession>
<sequence length="140" mass="14545">MSKFYSASTRGFYPSDMRATYDSAGTWPLDAVAVTDADEAMIRAGLATGATVSGASGAWVVTPPAPPPPPTSAALWSAYQAKAQLAINKSDITMLRCVENGVAVPAAWPSYRKALRAILNATSGDPTLPLPMQPAYPAGT</sequence>
<dbReference type="RefSeq" id="WP_390323099.1">
    <property type="nucleotide sequence ID" value="NZ_JBHRTP010000119.1"/>
</dbReference>
<evidence type="ECO:0008006" key="3">
    <source>
        <dbReference type="Google" id="ProtNLM"/>
    </source>
</evidence>
<organism evidence="1 2">
    <name type="scientific">Undibacterium arcticum</name>
    <dbReference type="NCBI Taxonomy" id="1762892"/>
    <lineage>
        <taxon>Bacteria</taxon>
        <taxon>Pseudomonadati</taxon>
        <taxon>Pseudomonadota</taxon>
        <taxon>Betaproteobacteria</taxon>
        <taxon>Burkholderiales</taxon>
        <taxon>Oxalobacteraceae</taxon>
        <taxon>Undibacterium</taxon>
    </lineage>
</organism>
<dbReference type="EMBL" id="JBHRTP010000119">
    <property type="protein sequence ID" value="MFC3111402.1"/>
    <property type="molecule type" value="Genomic_DNA"/>
</dbReference>
<reference evidence="2" key="1">
    <citation type="journal article" date="2019" name="Int. J. Syst. Evol. Microbiol.">
        <title>The Global Catalogue of Microorganisms (GCM) 10K type strain sequencing project: providing services to taxonomists for standard genome sequencing and annotation.</title>
        <authorList>
            <consortium name="The Broad Institute Genomics Platform"/>
            <consortium name="The Broad Institute Genome Sequencing Center for Infectious Disease"/>
            <person name="Wu L."/>
            <person name="Ma J."/>
        </authorList>
    </citation>
    <scope>NUCLEOTIDE SEQUENCE [LARGE SCALE GENOMIC DNA]</scope>
    <source>
        <strain evidence="2">KCTC 42986</strain>
    </source>
</reference>
<keyword evidence="2" id="KW-1185">Reference proteome</keyword>
<protein>
    <recommendedName>
        <fullName evidence="3">Tail fiber assembly protein</fullName>
    </recommendedName>
</protein>
<evidence type="ECO:0000313" key="1">
    <source>
        <dbReference type="EMBL" id="MFC3111402.1"/>
    </source>
</evidence>
<name>A0ABV7FCE2_9BURK</name>